<keyword evidence="2" id="KW-1185">Reference proteome</keyword>
<dbReference type="EMBL" id="QGKV02000832">
    <property type="protein sequence ID" value="KAF3549707.1"/>
    <property type="molecule type" value="Genomic_DNA"/>
</dbReference>
<evidence type="ECO:0000313" key="1">
    <source>
        <dbReference type="EMBL" id="KAF3549707.1"/>
    </source>
</evidence>
<comment type="caution">
    <text evidence="1">The sequence shown here is derived from an EMBL/GenBank/DDBJ whole genome shotgun (WGS) entry which is preliminary data.</text>
</comment>
<gene>
    <name evidence="1" type="ORF">DY000_02009696</name>
</gene>
<sequence length="70" mass="8051">MYPRRRRLLSPKTQVTPLEADALIHMYDLQTETGNWVSGYQAASGSLHYVVEYSPAFDGIYWKEDPTSEI</sequence>
<reference evidence="1 2" key="1">
    <citation type="journal article" date="2020" name="BMC Genomics">
        <title>Intraspecific diversification of the crop wild relative Brassica cretica Lam. using demographic model selection.</title>
        <authorList>
            <person name="Kioukis A."/>
            <person name="Michalopoulou V.A."/>
            <person name="Briers L."/>
            <person name="Pirintsos S."/>
            <person name="Studholme D.J."/>
            <person name="Pavlidis P."/>
            <person name="Sarris P.F."/>
        </authorList>
    </citation>
    <scope>NUCLEOTIDE SEQUENCE [LARGE SCALE GENOMIC DNA]</scope>
    <source>
        <strain evidence="2">cv. PFS-1207/04</strain>
    </source>
</reference>
<dbReference type="Proteomes" id="UP000266723">
    <property type="component" value="Unassembled WGS sequence"/>
</dbReference>
<proteinExistence type="predicted"/>
<organism evidence="1 2">
    <name type="scientific">Brassica cretica</name>
    <name type="common">Mustard</name>
    <dbReference type="NCBI Taxonomy" id="69181"/>
    <lineage>
        <taxon>Eukaryota</taxon>
        <taxon>Viridiplantae</taxon>
        <taxon>Streptophyta</taxon>
        <taxon>Embryophyta</taxon>
        <taxon>Tracheophyta</taxon>
        <taxon>Spermatophyta</taxon>
        <taxon>Magnoliopsida</taxon>
        <taxon>eudicotyledons</taxon>
        <taxon>Gunneridae</taxon>
        <taxon>Pentapetalae</taxon>
        <taxon>rosids</taxon>
        <taxon>malvids</taxon>
        <taxon>Brassicales</taxon>
        <taxon>Brassicaceae</taxon>
        <taxon>Brassiceae</taxon>
        <taxon>Brassica</taxon>
    </lineage>
</organism>
<protein>
    <submittedName>
        <fullName evidence="1">Uncharacterized protein</fullName>
    </submittedName>
</protein>
<evidence type="ECO:0000313" key="2">
    <source>
        <dbReference type="Proteomes" id="UP000266723"/>
    </source>
</evidence>
<name>A0ABQ7CF35_BRACR</name>
<accession>A0ABQ7CF35</accession>